<dbReference type="PANTHER" id="PTHR28122:SF1">
    <property type="entry name" value="E3 UBIQUITIN-PROTEIN LIGASE SUBSTRATE RECEPTOR MMS22"/>
    <property type="match status" value="1"/>
</dbReference>
<dbReference type="Pfam" id="PF09462">
    <property type="entry name" value="Mus7"/>
    <property type="match status" value="1"/>
</dbReference>
<feature type="region of interest" description="Disordered" evidence="1">
    <location>
        <begin position="529"/>
        <end position="694"/>
    </location>
</feature>
<dbReference type="GO" id="GO:0035361">
    <property type="term" value="C:Cul8-RING ubiquitin ligase complex"/>
    <property type="evidence" value="ECO:0007669"/>
    <property type="project" value="TreeGrafter"/>
</dbReference>
<evidence type="ECO:0000313" key="3">
    <source>
        <dbReference type="Proteomes" id="UP000246702"/>
    </source>
</evidence>
<protein>
    <recommendedName>
        <fullName evidence="4">Mus7/MMS22 family-domain-containing protein</fullName>
    </recommendedName>
</protein>
<feature type="region of interest" description="Disordered" evidence="1">
    <location>
        <begin position="919"/>
        <end position="964"/>
    </location>
</feature>
<dbReference type="Proteomes" id="UP000246702">
    <property type="component" value="Unassembled WGS sequence"/>
</dbReference>
<feature type="region of interest" description="Disordered" evidence="1">
    <location>
        <begin position="714"/>
        <end position="745"/>
    </location>
</feature>
<dbReference type="PANTHER" id="PTHR28122">
    <property type="entry name" value="E3 UBIQUITIN-PROTEIN LIGASE SUBSTRATE RECEPTOR MMS22"/>
    <property type="match status" value="1"/>
</dbReference>
<feature type="compositionally biased region" description="Low complexity" evidence="1">
    <location>
        <begin position="347"/>
        <end position="360"/>
    </location>
</feature>
<feature type="compositionally biased region" description="Acidic residues" evidence="1">
    <location>
        <begin position="457"/>
        <end position="479"/>
    </location>
</feature>
<organism evidence="2 3">
    <name type="scientific">Aspergillus sclerotioniger CBS 115572</name>
    <dbReference type="NCBI Taxonomy" id="1450535"/>
    <lineage>
        <taxon>Eukaryota</taxon>
        <taxon>Fungi</taxon>
        <taxon>Dikarya</taxon>
        <taxon>Ascomycota</taxon>
        <taxon>Pezizomycotina</taxon>
        <taxon>Eurotiomycetes</taxon>
        <taxon>Eurotiomycetidae</taxon>
        <taxon>Eurotiales</taxon>
        <taxon>Aspergillaceae</taxon>
        <taxon>Aspergillus</taxon>
        <taxon>Aspergillus subgen. Circumdati</taxon>
    </lineage>
</organism>
<feature type="compositionally biased region" description="Low complexity" evidence="1">
    <location>
        <begin position="201"/>
        <end position="213"/>
    </location>
</feature>
<feature type="region of interest" description="Disordered" evidence="1">
    <location>
        <begin position="1"/>
        <end position="262"/>
    </location>
</feature>
<accession>A0A317WT40</accession>
<feature type="compositionally biased region" description="Low complexity" evidence="1">
    <location>
        <begin position="136"/>
        <end position="147"/>
    </location>
</feature>
<dbReference type="InterPro" id="IPR019021">
    <property type="entry name" value="Mms22"/>
</dbReference>
<proteinExistence type="predicted"/>
<dbReference type="GO" id="GO:0005634">
    <property type="term" value="C:nucleus"/>
    <property type="evidence" value="ECO:0007669"/>
    <property type="project" value="InterPro"/>
</dbReference>
<dbReference type="STRING" id="1450535.A0A317WT40"/>
<feature type="compositionally biased region" description="Basic and acidic residues" evidence="1">
    <location>
        <begin position="186"/>
        <end position="199"/>
    </location>
</feature>
<feature type="compositionally biased region" description="Basic residues" evidence="1">
    <location>
        <begin position="952"/>
        <end position="963"/>
    </location>
</feature>
<comment type="caution">
    <text evidence="2">The sequence shown here is derived from an EMBL/GenBank/DDBJ whole genome shotgun (WGS) entry which is preliminary data.</text>
</comment>
<keyword evidence="3" id="KW-1185">Reference proteome</keyword>
<evidence type="ECO:0008006" key="4">
    <source>
        <dbReference type="Google" id="ProtNLM"/>
    </source>
</evidence>
<dbReference type="GO" id="GO:0000724">
    <property type="term" value="P:double-strand break repair via homologous recombination"/>
    <property type="evidence" value="ECO:0007669"/>
    <property type="project" value="TreeGrafter"/>
</dbReference>
<sequence>MESWRERGFVPDSDSEDGFDSQETETLNNGVEDTVADPGAAVPVQTEEIALESPDEVQHELQPHASQSNNVDHNRLETPKKNSDDSFVQIEKHEQPTGTSSKVVDEANGPEEPLPGLPEDEETPRASIKTDDSRLPTQSSETTTASAPPTPPAKENDDIWDIPSSEDALHFDHRLSRKPIHVYSRTNRDSEPRQIEDHNISTPSSPLSSLGSLRLDEDGEGGQEQPEEPREDPIEKLLPPLDIPEEILRAMSPPARRSLRERKAIQLHPYMLEDAKYRNMMRARGVKPVRVAQEEAARAAGNESQGKEYVDAAGTLADSFGADFEFPPSSPAEFHHSVERRRPRNSPEPSQSLGSQELGQSPGGLLGRQPKRRKVSKPHDDLRHQSRPLPRPSVVIVNSSPMHRNNAPTFRVPSSPRSEENVTSSPALEPSNVFRFPRGFTPPSITANVVPGQEPKDPEEADSMDWSEAEADDGLDDIQFEASNTRSDAENASEAENDHDEVAVRRYQRRIKGVLPASWLRIDQKRQEERLSATQQRDKVPPRTENAKGVARKITKKSDRETPSGPNAQLTSLRELADPDSGDESEDGNGGETATSHKLLASLGLEDSFNDYGPRDDIPEDNRIDYMFPPVSRATSFTNPRKSGKKRPMTEGNSTRSAQAPKRLRVKRQARLTDPGYGAQKQKRPTPRLPKLGILDAPDVAARPRSEQPQFLRIAARKARSRQDKGRRSPSRKVFNLSSRVDTEDANKSLHEWQIGQIRQTKLPQPQPRPQAKVARRQPLTALSTNRPIVFQERVGRGTSGNRQIDASPAPQAGEISAAGEHASNTGAGQLVKTASISSKPMQPEQRSNKWIVQRNLTISSLTRQDPRPAMLEVTNPRGKPASSSSFQRSLSLLNRDYRRKRLPEVRQGNLVLDRFISSRSSSPAPAGPQHMGMSRSLAKLDNRPPGVQAQARRRQTKKRPPKRLAVNVIQDQQPSVIESTELELHWQPEGLAGSSSVGVLHGFQASYNIELNVTPLCTGTFFQENTFLGSGEFSRSLNILKRDIDRDAGHLSIRVGDKSYRWGAWNDTVSSELGMVFEKMIEWVEGGDAGPAESLENSKKDVCSLYRPVVKYVTDTLSFIDPIDRIGFVRRALSLVCKLNDTLTTSAPKAEREVELLAAICSYNTVFTYQILQIAGHGLVNDTVADEVLESLNRTAKQAITVVLTPLGQATIRRLFAEIDSPETRDTGIPNGHSVVEAYVTVRHILRGTDKLKGRLQEILTEVYSIHNGDLISLTDINKLERVWHCIFTTLPLDELDSSGIARIGSRFWEAHGNWPITRILLRPVLDCYEATSMTQPVSYYKYCRALFHRCFHLINGWGWRDCKPILDTLYDFFAKNTLYNLKHEEGYRSPAFLDELDRNPSLEVQSGDPCFHILLKIIASGLRYLSKIYDKKKTRNFAWRLLPNHGRVYPKEKPIHQEDLDALRNHHDLLCTLYYAVPDGCRPRIETIKNLVNPATSHRETCNISLRSWARLVRFKLSTDEEVSGLEAFAEWHCYFVTELLKQHALARQEVEAQNTADNKFSDQLVERTIAQNQRQIESLLKTALNGLHNAIRSAPTLQHAHKLVLGAPIKALLALFNPRVARVNTTVSDALEVIVAYIQKCNSSPIAESTSAPVAVGEDSQEYGDWADIAAVYDEPPPTAPEVEYVERVFHPAAFRLISNCFGEDYCPEDAILLNVVECWTSIAQTLVKHGLRHWDSYLSPYNGDSWTSLRLTTQTRKFTPLFLASCIEKDSRFIAECKVQAIGMWLSALVERVSMLKYQHRLTEALLNHETMDPLLQNLPFARDRKEGRYVISLEDLSHRRVSLISSLLANMRRHLQVLEDVDARELSSTKQDHREIIQNMMSAMKANYQELGNGAASVQGAYVDFVHRIVGFLQQHSRDICPIDPFFTDPASFPLPSGDPTYIVARLKSYEPKLSSEKIAKTLIMFIQSVSERAAIDGQQDYLVNQLHASMADTYESGLPDKPTLRATLLQAVFPVYLEASFNNPACWILSRPILQTITLVFQDLLFNMDTTDVACIASVLNIFNSVFQASHTVLLNTTNNVTMLKDSAVATSIASFIRMITAALPVIDYIDRGTNMDQRILHQIHCFYHSILYAMSHLDQPSSTTDLYDLPRSTETFDTGHTISSIATNPPFFHELRRSAARELQSYLNESWSRYQKKYYFTRRGGHQPQEIEIQPSVAVELEQSPQQILGPVVQNFLDVIRGLDLLDDLEPEHISGPTFGLPSPDQVSTTDVLYTLDLVDAIGY</sequence>
<feature type="compositionally biased region" description="Polar residues" evidence="1">
    <location>
        <begin position="396"/>
        <end position="408"/>
    </location>
</feature>
<feature type="compositionally biased region" description="Basic and acidic residues" evidence="1">
    <location>
        <begin position="72"/>
        <end position="95"/>
    </location>
</feature>
<feature type="compositionally biased region" description="Acidic residues" evidence="1">
    <location>
        <begin position="13"/>
        <end position="23"/>
    </location>
</feature>
<feature type="compositionally biased region" description="Basic and acidic residues" evidence="1">
    <location>
        <begin position="529"/>
        <end position="546"/>
    </location>
</feature>
<evidence type="ECO:0000313" key="2">
    <source>
        <dbReference type="EMBL" id="PWY89573.1"/>
    </source>
</evidence>
<feature type="compositionally biased region" description="Acidic residues" evidence="1">
    <location>
        <begin position="217"/>
        <end position="226"/>
    </location>
</feature>
<reference evidence="2 3" key="1">
    <citation type="submission" date="2016-12" db="EMBL/GenBank/DDBJ databases">
        <title>The genomes of Aspergillus section Nigri reveals drivers in fungal speciation.</title>
        <authorList>
            <consortium name="DOE Joint Genome Institute"/>
            <person name="Vesth T.C."/>
            <person name="Nybo J."/>
            <person name="Theobald S."/>
            <person name="Brandl J."/>
            <person name="Frisvad J.C."/>
            <person name="Nielsen K.F."/>
            <person name="Lyhne E.K."/>
            <person name="Kogle M.E."/>
            <person name="Kuo A."/>
            <person name="Riley R."/>
            <person name="Clum A."/>
            <person name="Nolan M."/>
            <person name="Lipzen A."/>
            <person name="Salamov A."/>
            <person name="Henrissat B."/>
            <person name="Wiebenga A."/>
            <person name="De Vries R.P."/>
            <person name="Grigoriev I.V."/>
            <person name="Mortensen U.H."/>
            <person name="Andersen M.R."/>
            <person name="Baker S.E."/>
        </authorList>
    </citation>
    <scope>NUCLEOTIDE SEQUENCE [LARGE SCALE GENOMIC DNA]</scope>
    <source>
        <strain evidence="2 3">CBS 115572</strain>
    </source>
</reference>
<dbReference type="GO" id="GO:0031297">
    <property type="term" value="P:replication fork processing"/>
    <property type="evidence" value="ECO:0007669"/>
    <property type="project" value="InterPro"/>
</dbReference>
<feature type="compositionally biased region" description="Acidic residues" evidence="1">
    <location>
        <begin position="578"/>
        <end position="589"/>
    </location>
</feature>
<dbReference type="OrthoDB" id="2386201at2759"/>
<gene>
    <name evidence="2" type="ORF">BO94DRAFT_534352</name>
</gene>
<feature type="compositionally biased region" description="Basic and acidic residues" evidence="1">
    <location>
        <begin position="613"/>
        <end position="624"/>
    </location>
</feature>
<dbReference type="RefSeq" id="XP_025468484.1">
    <property type="nucleotide sequence ID" value="XM_025611527.1"/>
</dbReference>
<name>A0A317WT40_9EURO</name>
<dbReference type="EMBL" id="MSFK01000011">
    <property type="protein sequence ID" value="PWY89573.1"/>
    <property type="molecule type" value="Genomic_DNA"/>
</dbReference>
<feature type="region of interest" description="Disordered" evidence="1">
    <location>
        <begin position="319"/>
        <end position="503"/>
    </location>
</feature>
<evidence type="ECO:0000256" key="1">
    <source>
        <dbReference type="SAM" id="MobiDB-lite"/>
    </source>
</evidence>
<dbReference type="GeneID" id="37113670"/>